<feature type="compositionally biased region" description="Low complexity" evidence="1">
    <location>
        <begin position="535"/>
        <end position="546"/>
    </location>
</feature>
<feature type="compositionally biased region" description="Basic and acidic residues" evidence="1">
    <location>
        <begin position="920"/>
        <end position="952"/>
    </location>
</feature>
<feature type="compositionally biased region" description="Polar residues" evidence="1">
    <location>
        <begin position="412"/>
        <end position="422"/>
    </location>
</feature>
<feature type="region of interest" description="Disordered" evidence="1">
    <location>
        <begin position="1346"/>
        <end position="1421"/>
    </location>
</feature>
<feature type="compositionally biased region" description="Pro residues" evidence="1">
    <location>
        <begin position="328"/>
        <end position="350"/>
    </location>
</feature>
<feature type="compositionally biased region" description="Low complexity" evidence="1">
    <location>
        <begin position="291"/>
        <end position="318"/>
    </location>
</feature>
<feature type="compositionally biased region" description="Low complexity" evidence="1">
    <location>
        <begin position="1802"/>
        <end position="1818"/>
    </location>
</feature>
<comment type="caution">
    <text evidence="2">The sequence shown here is derived from an EMBL/GenBank/DDBJ whole genome shotgun (WGS) entry which is preliminary data.</text>
</comment>
<organism evidence="2 3">
    <name type="scientific">Psilocybe cf. subviscida</name>
    <dbReference type="NCBI Taxonomy" id="2480587"/>
    <lineage>
        <taxon>Eukaryota</taxon>
        <taxon>Fungi</taxon>
        <taxon>Dikarya</taxon>
        <taxon>Basidiomycota</taxon>
        <taxon>Agaricomycotina</taxon>
        <taxon>Agaricomycetes</taxon>
        <taxon>Agaricomycetidae</taxon>
        <taxon>Agaricales</taxon>
        <taxon>Agaricineae</taxon>
        <taxon>Strophariaceae</taxon>
        <taxon>Psilocybe</taxon>
    </lineage>
</organism>
<feature type="compositionally biased region" description="Polar residues" evidence="1">
    <location>
        <begin position="1"/>
        <end position="14"/>
    </location>
</feature>
<feature type="compositionally biased region" description="Polar residues" evidence="1">
    <location>
        <begin position="1485"/>
        <end position="1501"/>
    </location>
</feature>
<feature type="region of interest" description="Disordered" evidence="1">
    <location>
        <begin position="1"/>
        <end position="159"/>
    </location>
</feature>
<feature type="region of interest" description="Disordered" evidence="1">
    <location>
        <begin position="1541"/>
        <end position="1777"/>
    </location>
</feature>
<reference evidence="2 3" key="1">
    <citation type="journal article" date="2020" name="ISME J.">
        <title>Uncovering the hidden diversity of litter-decomposition mechanisms in mushroom-forming fungi.</title>
        <authorList>
            <person name="Floudas D."/>
            <person name="Bentzer J."/>
            <person name="Ahren D."/>
            <person name="Johansson T."/>
            <person name="Persson P."/>
            <person name="Tunlid A."/>
        </authorList>
    </citation>
    <scope>NUCLEOTIDE SEQUENCE [LARGE SCALE GENOMIC DNA]</scope>
    <source>
        <strain evidence="2 3">CBS 101986</strain>
    </source>
</reference>
<feature type="region of interest" description="Disordered" evidence="1">
    <location>
        <begin position="1067"/>
        <end position="1110"/>
    </location>
</feature>
<feature type="region of interest" description="Disordered" evidence="1">
    <location>
        <begin position="231"/>
        <end position="546"/>
    </location>
</feature>
<feature type="compositionally biased region" description="Basic residues" evidence="1">
    <location>
        <begin position="1213"/>
        <end position="1223"/>
    </location>
</feature>
<evidence type="ECO:0000256" key="1">
    <source>
        <dbReference type="SAM" id="MobiDB-lite"/>
    </source>
</evidence>
<feature type="compositionally biased region" description="Basic and acidic residues" evidence="1">
    <location>
        <begin position="1233"/>
        <end position="1244"/>
    </location>
</feature>
<feature type="region of interest" description="Disordered" evidence="1">
    <location>
        <begin position="1802"/>
        <end position="1833"/>
    </location>
</feature>
<feature type="region of interest" description="Disordered" evidence="1">
    <location>
        <begin position="892"/>
        <end position="952"/>
    </location>
</feature>
<dbReference type="EMBL" id="JAACJJ010000005">
    <property type="protein sequence ID" value="KAF5328252.1"/>
    <property type="molecule type" value="Genomic_DNA"/>
</dbReference>
<feature type="compositionally biased region" description="Low complexity" evidence="1">
    <location>
        <begin position="25"/>
        <end position="66"/>
    </location>
</feature>
<feature type="region of interest" description="Disordered" evidence="1">
    <location>
        <begin position="1485"/>
        <end position="1514"/>
    </location>
</feature>
<accession>A0A8H5BTU2</accession>
<feature type="compositionally biased region" description="Pro residues" evidence="1">
    <location>
        <begin position="717"/>
        <end position="730"/>
    </location>
</feature>
<feature type="compositionally biased region" description="Basic and acidic residues" evidence="1">
    <location>
        <begin position="1717"/>
        <end position="1727"/>
    </location>
</feature>
<feature type="compositionally biased region" description="Low complexity" evidence="1">
    <location>
        <begin position="731"/>
        <end position="752"/>
    </location>
</feature>
<feature type="compositionally biased region" description="Polar residues" evidence="1">
    <location>
        <begin position="1601"/>
        <end position="1611"/>
    </location>
</feature>
<feature type="compositionally biased region" description="Low complexity" evidence="1">
    <location>
        <begin position="369"/>
        <end position="390"/>
    </location>
</feature>
<feature type="compositionally biased region" description="Low complexity" evidence="1">
    <location>
        <begin position="779"/>
        <end position="790"/>
    </location>
</feature>
<feature type="compositionally biased region" description="Low complexity" evidence="1">
    <location>
        <begin position="260"/>
        <end position="272"/>
    </location>
</feature>
<keyword evidence="3" id="KW-1185">Reference proteome</keyword>
<feature type="compositionally biased region" description="Basic and acidic residues" evidence="1">
    <location>
        <begin position="1196"/>
        <end position="1209"/>
    </location>
</feature>
<feature type="compositionally biased region" description="Polar residues" evidence="1">
    <location>
        <begin position="1074"/>
        <end position="1093"/>
    </location>
</feature>
<dbReference type="OrthoDB" id="3364707at2759"/>
<evidence type="ECO:0000313" key="2">
    <source>
        <dbReference type="EMBL" id="KAF5328252.1"/>
    </source>
</evidence>
<feature type="compositionally biased region" description="Pro residues" evidence="1">
    <location>
        <begin position="1663"/>
        <end position="1680"/>
    </location>
</feature>
<feature type="region of interest" description="Disordered" evidence="1">
    <location>
        <begin position="1293"/>
        <end position="1320"/>
    </location>
</feature>
<evidence type="ECO:0000313" key="3">
    <source>
        <dbReference type="Proteomes" id="UP000567179"/>
    </source>
</evidence>
<feature type="compositionally biased region" description="Low complexity" evidence="1">
    <location>
        <begin position="351"/>
        <end position="361"/>
    </location>
</feature>
<dbReference type="Proteomes" id="UP000567179">
    <property type="component" value="Unassembled WGS sequence"/>
</dbReference>
<feature type="compositionally biased region" description="Low complexity" evidence="1">
    <location>
        <begin position="1651"/>
        <end position="1662"/>
    </location>
</feature>
<feature type="compositionally biased region" description="Polar residues" evidence="1">
    <location>
        <begin position="1581"/>
        <end position="1591"/>
    </location>
</feature>
<protein>
    <submittedName>
        <fullName evidence="2">Uncharacterized protein</fullName>
    </submittedName>
</protein>
<feature type="region of interest" description="Disordered" evidence="1">
    <location>
        <begin position="1196"/>
        <end position="1253"/>
    </location>
</feature>
<feature type="region of interest" description="Disordered" evidence="1">
    <location>
        <begin position="1439"/>
        <end position="1462"/>
    </location>
</feature>
<feature type="compositionally biased region" description="Low complexity" evidence="1">
    <location>
        <begin position="75"/>
        <end position="89"/>
    </location>
</feature>
<sequence length="1880" mass="197885">MAHAQASQYTTPHETLSRPHPIIRSRTTSQTRTQTQTQSSPSSSSSYLKTSPSSALRSPPASHTPSRPTPPRPVPSSSSSSVSASSPSSVLPNPRQHASLPAVPPDSHSTTGRHNLHHQHQNQSRGTDDRIDRKDQRRGDINKDRHVLSEGQGGRPSLARPIYSHEQMKMDTGANVGKHSISGSNVSTVVNGISSSSNSGERTRTTSGGAYPKAQNANGQQLYPRMRTVSDGRVSAGSSSRDAHINVAGDPYFKAPGVPSPTTTARAAAPQPHSRLHSQSDLPTTNQWDGSATMASGSSSSPASLPTTNTSSSVTAAARQNTNSIQRKPPPPMSEPPEPWTTSQSPPPSSSSPAVMASAPLASPPGPAATPTRRPSLASPLPASPIVPASFPRQRATPAPLNLGAAAIPSPAATSNASTMATPSPRPRTGSAGTHQNQLTPTGNPNRAQSHSAGSSNWTPSPAQYAARPSSSSGTGHVRPGSSGGGSISHPDSPSASAMMRRLLSKPAPVTSMFSSGASGSESESKGRWVNRAPGGSRTSGSESEGIGIVLGRRTGYSASGLGRAATASAVLGSGAGANARAGVSSRTHSGLRRKGSSGSVGSGGTGRKAKRMAMTDEERPTLPDFEFDFSDVDVGPIGIKPLGTDARRKETHSRIEERSSMGHDREARDPQEKGKEKEKKTRNVLRRRPSAPANMTSPSSPSSPPLSSKTTQIPLVMPPLPKSPPPPSPAERLPAIEPFSPLTLSPATTPPESRRGSNTEYLQPSIPARPPLLQNRTSSSSKNIHRSISAAAGPPSPRREMHEHHSRTASQSQPVGRGAASPSPRRSGFMSMDASAPVALSPSSNIAVSVSPRRSAFVLHPSSSANVAKGSDALCAPSGCAPAPMKASFHVPPSLSGRSAKEPVSLRTGTTPAASLAEAYKRQEAEKEQAENQEEERRREMAEKDRAKREGELRAVERQRVMMMEERERAGRGRRYSEDAKPNMNANLVSAGRPATSSGIGRSRTVAVTHLSVKEKEEIRSSLFSTHTNGSLDSVLRVRAARSGSTDALNAGSGFAAIERLAGTIPPGPTDPLGTSSSRGGIQPATASTSTLRKSDHFDVKPTSPRAFDGVERTLGKDVVDKPSLHENIEEQEKRSSPEPYYTVFGGLGVGLGNGRGRAGAAGDVWADVHPSQYATYWDVPGVLQAKEFGVREVRNTGKDKERPKESLGRTLSRKVSGHWRKQVGGGVVKDTQSRDDDGEQPKRRLLRSKSSTAALNSRLQDLAGSDAESEIGTELGLVSPQPQILRAELKADSPSTPSPGGSINGTQGGGATEKAEKASGGRFWKLMKRISVGGLKDRFKDDSTIAPPVPALPLDYRSQTLPSGRERVRDDSMSSPALRSTMSTPARAIPRKAPPTPGSVPSSPAISPSLIAHTSSSSPMSATDVAPSVLFVHPHSPRSSTSSIGTHLHGSGSFKSDDAPPLPALNTTRRHIISPSEVAATFGQQSPSAAVPQVKSTPGNAPVRPTISLPPHTQTFSQDWIIARTPSVELVALPLPPARRPPASTVPPSSSPLAVGTGPSSEEKNEYEKEEVDRAESPTIPSFSTTGAVNNFKPGRRSIGSSLKSTKSRGSPVASYASPVLLRSRSQPTSPTSAHQTFTPPFMKPKPSPSSSSSSLASPTSQPPPPRPTRSSQRPPPTSAVSPPSLPELKVDDSAPSLSLLHEDEFLSWNNREPANAERKSESAIRDMPSALGNLRDLPPYTQHQRDMRAHHRRSSDALSSTSTARPRRRSSSYQLSVTLGLGGHKGTTAGSIISVSTSASATSLSPPPSAMSTLTFGPVSPVPQENDEQLKRPLTEEEKAARWDDLLERSAQAGGTLHIAGGARVLASDRLKFRRKK</sequence>
<feature type="compositionally biased region" description="Low complexity" evidence="1">
    <location>
        <begin position="192"/>
        <end position="209"/>
    </location>
</feature>
<feature type="region of interest" description="Disordered" evidence="1">
    <location>
        <begin position="577"/>
        <end position="835"/>
    </location>
</feature>
<feature type="compositionally biased region" description="Basic and acidic residues" evidence="1">
    <location>
        <begin position="646"/>
        <end position="682"/>
    </location>
</feature>
<feature type="compositionally biased region" description="Polar residues" evidence="1">
    <location>
        <begin position="1375"/>
        <end position="1386"/>
    </location>
</feature>
<feature type="compositionally biased region" description="Gly residues" evidence="1">
    <location>
        <begin position="1304"/>
        <end position="1313"/>
    </location>
</feature>
<feature type="region of interest" description="Disordered" evidence="1">
    <location>
        <begin position="192"/>
        <end position="216"/>
    </location>
</feature>
<proteinExistence type="predicted"/>
<feature type="compositionally biased region" description="Basic and acidic residues" evidence="1">
    <location>
        <begin position="1563"/>
        <end position="1578"/>
    </location>
</feature>
<feature type="compositionally biased region" description="Polar residues" evidence="1">
    <location>
        <begin position="277"/>
        <end position="290"/>
    </location>
</feature>
<feature type="compositionally biased region" description="Polar residues" evidence="1">
    <location>
        <begin position="431"/>
        <end position="462"/>
    </location>
</feature>
<name>A0A8H5BTU2_9AGAR</name>
<feature type="compositionally biased region" description="Basic and acidic residues" evidence="1">
    <location>
        <begin position="126"/>
        <end position="148"/>
    </location>
</feature>
<gene>
    <name evidence="2" type="ORF">D9619_013393</name>
</gene>
<feature type="compositionally biased region" description="Low complexity" evidence="1">
    <location>
        <begin position="691"/>
        <end position="709"/>
    </location>
</feature>
<feature type="compositionally biased region" description="Low complexity" evidence="1">
    <location>
        <begin position="1401"/>
        <end position="1411"/>
    </location>
</feature>
<feature type="compositionally biased region" description="Polar residues" evidence="1">
    <location>
        <begin position="1626"/>
        <end position="1641"/>
    </location>
</feature>
<feature type="compositionally biased region" description="Low complexity" evidence="1">
    <location>
        <begin position="1543"/>
        <end position="1554"/>
    </location>
</feature>